<dbReference type="RefSeq" id="WP_272090770.1">
    <property type="nucleotide sequence ID" value="NZ_JAQNDL010000003.1"/>
</dbReference>
<dbReference type="Gene3D" id="2.60.120.10">
    <property type="entry name" value="Jelly Rolls"/>
    <property type="match status" value="1"/>
</dbReference>
<dbReference type="Proteomes" id="UP001221686">
    <property type="component" value="Unassembled WGS sequence"/>
</dbReference>
<evidence type="ECO:0000313" key="3">
    <source>
        <dbReference type="Proteomes" id="UP001221686"/>
    </source>
</evidence>
<evidence type="ECO:0000259" key="1">
    <source>
        <dbReference type="Pfam" id="PF07883"/>
    </source>
</evidence>
<keyword evidence="3" id="KW-1185">Reference proteome</keyword>
<protein>
    <submittedName>
        <fullName evidence="2">Cupin domain-containing protein</fullName>
    </submittedName>
</protein>
<gene>
    <name evidence="2" type="ORF">POL25_35420</name>
</gene>
<feature type="domain" description="Cupin type-2" evidence="1">
    <location>
        <begin position="42"/>
        <end position="109"/>
    </location>
</feature>
<dbReference type="EMBL" id="JAQNDL010000003">
    <property type="protein sequence ID" value="MDC0722235.1"/>
    <property type="molecule type" value="Genomic_DNA"/>
</dbReference>
<sequence>MQIGHGPPSRRQAMFGGHGEVLVWDLLAGQPAPPFTSVLSCVLEAGGHVGRHVQQRDSEIVIGLTGCGEARVDGHALPFGPGSVVFLPFRSTLELRNERDDAPLRYLIVKATPAAVAAEPTPTPTRESAEQGE</sequence>
<name>A0ABT5E9E0_9BACT</name>
<proteinExistence type="predicted"/>
<dbReference type="SUPFAM" id="SSF51182">
    <property type="entry name" value="RmlC-like cupins"/>
    <property type="match status" value="1"/>
</dbReference>
<dbReference type="Pfam" id="PF07883">
    <property type="entry name" value="Cupin_2"/>
    <property type="match status" value="1"/>
</dbReference>
<dbReference type="InterPro" id="IPR011051">
    <property type="entry name" value="RmlC_Cupin_sf"/>
</dbReference>
<organism evidence="2 3">
    <name type="scientific">Nannocystis bainbridge</name>
    <dbReference type="NCBI Taxonomy" id="2995303"/>
    <lineage>
        <taxon>Bacteria</taxon>
        <taxon>Pseudomonadati</taxon>
        <taxon>Myxococcota</taxon>
        <taxon>Polyangia</taxon>
        <taxon>Nannocystales</taxon>
        <taxon>Nannocystaceae</taxon>
        <taxon>Nannocystis</taxon>
    </lineage>
</organism>
<dbReference type="InterPro" id="IPR013096">
    <property type="entry name" value="Cupin_2"/>
</dbReference>
<evidence type="ECO:0000313" key="2">
    <source>
        <dbReference type="EMBL" id="MDC0722235.1"/>
    </source>
</evidence>
<accession>A0ABT5E9E0</accession>
<dbReference type="InterPro" id="IPR014710">
    <property type="entry name" value="RmlC-like_jellyroll"/>
</dbReference>
<comment type="caution">
    <text evidence="2">The sequence shown here is derived from an EMBL/GenBank/DDBJ whole genome shotgun (WGS) entry which is preliminary data.</text>
</comment>
<reference evidence="2 3" key="1">
    <citation type="submission" date="2022-11" db="EMBL/GenBank/DDBJ databases">
        <title>Minimal conservation of predation-associated metabolite biosynthetic gene clusters underscores biosynthetic potential of Myxococcota including descriptions for ten novel species: Archangium lansinium sp. nov., Myxococcus landrumus sp. nov., Nannocystis bai.</title>
        <authorList>
            <person name="Ahearne A."/>
            <person name="Stevens C."/>
            <person name="Dowd S."/>
        </authorList>
    </citation>
    <scope>NUCLEOTIDE SEQUENCE [LARGE SCALE GENOMIC DNA]</scope>
    <source>
        <strain evidence="2 3">BB15-2</strain>
    </source>
</reference>